<sequence>MLSNNNTTFIRDLYKNFHITPVRVTYSINEQRNHVNELIITNY</sequence>
<comment type="caution">
    <text evidence="1">The sequence shown here is derived from an EMBL/GenBank/DDBJ whole genome shotgun (WGS) entry which is preliminary data.</text>
</comment>
<dbReference type="EMBL" id="LANP01000015">
    <property type="protein sequence ID" value="KJV55929.1"/>
    <property type="molecule type" value="Genomic_DNA"/>
</dbReference>
<dbReference type="SUPFAM" id="SSF53335">
    <property type="entry name" value="S-adenosyl-L-methionine-dependent methyltransferases"/>
    <property type="match status" value="1"/>
</dbReference>
<keyword evidence="1" id="KW-0808">Transferase</keyword>
<reference evidence="1 2" key="1">
    <citation type="submission" date="2015-02" db="EMBL/GenBank/DDBJ databases">
        <title>Genome Sequencing of Rickettsiales.</title>
        <authorList>
            <person name="Daugherty S.C."/>
            <person name="Su Q."/>
            <person name="Abolude K."/>
            <person name="Beier-Sexton M."/>
            <person name="Carlyon J.A."/>
            <person name="Carter R."/>
            <person name="Day N.P."/>
            <person name="Dumler S.J."/>
            <person name="Dyachenko V."/>
            <person name="Godinez A."/>
            <person name="Kurtti T.J."/>
            <person name="Lichay M."/>
            <person name="Mullins K.E."/>
            <person name="Ott S."/>
            <person name="Pappas-Brown V."/>
            <person name="Paris D.H."/>
            <person name="Patel P."/>
            <person name="Richards A.L."/>
            <person name="Sadzewicz L."/>
            <person name="Sears K."/>
            <person name="Seidman D."/>
            <person name="Sengamalay N."/>
            <person name="Stenos J."/>
            <person name="Tallon L.J."/>
            <person name="Vincent G."/>
            <person name="Fraser C.M."/>
            <person name="Munderloh U."/>
            <person name="Dunning-Hotopp J.C."/>
        </authorList>
    </citation>
    <scope>NUCLEOTIDE SEQUENCE [LARGE SCALE GENOMIC DNA]</scope>
    <source>
        <strain evidence="1 2">Fuller</strain>
    </source>
</reference>
<dbReference type="GO" id="GO:0032259">
    <property type="term" value="P:methylation"/>
    <property type="evidence" value="ECO:0007669"/>
    <property type="project" value="UniProtKB-KW"/>
</dbReference>
<evidence type="ECO:0000313" key="1">
    <source>
        <dbReference type="EMBL" id="KJV55929.1"/>
    </source>
</evidence>
<protein>
    <submittedName>
        <fullName evidence="1">Putative site-specific DNA adenine methylase</fullName>
    </submittedName>
</protein>
<accession>A0A0F3MMU9</accession>
<dbReference type="Proteomes" id="UP000033616">
    <property type="component" value="Unassembled WGS sequence"/>
</dbReference>
<organism evidence="1 2">
    <name type="scientific">Orientia chuto str. Dubai</name>
    <dbReference type="NCBI Taxonomy" id="1359168"/>
    <lineage>
        <taxon>Bacteria</taxon>
        <taxon>Pseudomonadati</taxon>
        <taxon>Pseudomonadota</taxon>
        <taxon>Alphaproteobacteria</taxon>
        <taxon>Rickettsiales</taxon>
        <taxon>Rickettsiaceae</taxon>
        <taxon>Rickettsieae</taxon>
        <taxon>Orientia</taxon>
    </lineage>
</organism>
<proteinExistence type="predicted"/>
<dbReference type="InterPro" id="IPR029063">
    <property type="entry name" value="SAM-dependent_MTases_sf"/>
</dbReference>
<keyword evidence="1" id="KW-0489">Methyltransferase</keyword>
<keyword evidence="2" id="KW-1185">Reference proteome</keyword>
<evidence type="ECO:0000313" key="2">
    <source>
        <dbReference type="Proteomes" id="UP000033616"/>
    </source>
</evidence>
<gene>
    <name evidence="1" type="ORF">OCHUTO_0652</name>
</gene>
<dbReference type="GO" id="GO:0008168">
    <property type="term" value="F:methyltransferase activity"/>
    <property type="evidence" value="ECO:0007669"/>
    <property type="project" value="UniProtKB-KW"/>
</dbReference>
<name>A0A0F3MMU9_9RICK</name>
<dbReference type="Gene3D" id="3.40.50.150">
    <property type="entry name" value="Vaccinia Virus protein VP39"/>
    <property type="match status" value="1"/>
</dbReference>
<dbReference type="AlphaFoldDB" id="A0A0F3MMU9"/>
<dbReference type="PATRIC" id="fig|1359168.3.peg.260"/>